<evidence type="ECO:0000313" key="3">
    <source>
        <dbReference type="EMBL" id="MFC1849403.1"/>
    </source>
</evidence>
<gene>
    <name evidence="3" type="ORF">ACFL27_04255</name>
</gene>
<evidence type="ECO:0000256" key="1">
    <source>
        <dbReference type="SAM" id="MobiDB-lite"/>
    </source>
</evidence>
<dbReference type="Pfam" id="PF02036">
    <property type="entry name" value="SCP2"/>
    <property type="match status" value="1"/>
</dbReference>
<dbReference type="EMBL" id="JBHPBY010000036">
    <property type="protein sequence ID" value="MFC1849403.1"/>
    <property type="molecule type" value="Genomic_DNA"/>
</dbReference>
<feature type="compositionally biased region" description="Basic and acidic residues" evidence="1">
    <location>
        <begin position="299"/>
        <end position="310"/>
    </location>
</feature>
<feature type="domain" description="SCP2" evidence="2">
    <location>
        <begin position="357"/>
        <end position="444"/>
    </location>
</feature>
<dbReference type="InterPro" id="IPR003033">
    <property type="entry name" value="SCP2_sterol-bd_dom"/>
</dbReference>
<dbReference type="PANTHER" id="PTHR11941">
    <property type="entry name" value="ENOYL-COA HYDRATASE-RELATED"/>
    <property type="match status" value="1"/>
</dbReference>
<proteinExistence type="predicted"/>
<dbReference type="Gene3D" id="3.90.226.10">
    <property type="entry name" value="2-enoyl-CoA Hydratase, Chain A, domain 1"/>
    <property type="match status" value="1"/>
</dbReference>
<feature type="region of interest" description="Disordered" evidence="1">
    <location>
        <begin position="287"/>
        <end position="322"/>
    </location>
</feature>
<dbReference type="CDD" id="cd06558">
    <property type="entry name" value="crotonase-like"/>
    <property type="match status" value="1"/>
</dbReference>
<keyword evidence="4" id="KW-1185">Reference proteome</keyword>
<evidence type="ECO:0000259" key="2">
    <source>
        <dbReference type="Pfam" id="PF02036"/>
    </source>
</evidence>
<accession>A0ABV6YTI9</accession>
<evidence type="ECO:0000313" key="4">
    <source>
        <dbReference type="Proteomes" id="UP001594351"/>
    </source>
</evidence>
<comment type="caution">
    <text evidence="3">The sequence shown here is derived from an EMBL/GenBank/DDBJ whole genome shotgun (WGS) entry which is preliminary data.</text>
</comment>
<name>A0ABV6YTI9_UNCC1</name>
<dbReference type="Proteomes" id="UP001594351">
    <property type="component" value="Unassembled WGS sequence"/>
</dbReference>
<dbReference type="Gene3D" id="3.30.1050.10">
    <property type="entry name" value="SCP2 sterol-binding domain"/>
    <property type="match status" value="1"/>
</dbReference>
<dbReference type="PANTHER" id="PTHR11941:SF54">
    <property type="entry name" value="ENOYL-COA HYDRATASE, MITOCHONDRIAL"/>
    <property type="match status" value="1"/>
</dbReference>
<protein>
    <submittedName>
        <fullName evidence="3">Enoyl-CoA hydratase-related protein</fullName>
    </submittedName>
</protein>
<dbReference type="InterPro" id="IPR001753">
    <property type="entry name" value="Enoyl-CoA_hydra/iso"/>
</dbReference>
<dbReference type="InterPro" id="IPR029045">
    <property type="entry name" value="ClpP/crotonase-like_dom_sf"/>
</dbReference>
<sequence length="448" mass="49386">MDNRPLILKRNGDLAHIILNRPAVHNALSIELSDMLMEAIQTIRKSTDIKFVVLKGAGNTFCAGDDIKEMLHWGNDEHGNSTQGANGVLRRVRNYQDMANSLEELDKMTICAVDGIAVGGGLEITMACDFVIATERAIWGMPEVDSGITPGWGGTTRMSRYIGKRRTKEINIIGALMPAQRAVEWGLWNRVVSNHRLDEEVEALLEVLRSKNQQACRQLKYIINRGCETDLYTAQGFEMLSGGLSAAVNGFWQVEDADQGSGVVDFSQKGELWKKRRQLAKNFWTDAPIPSQTTSSQRNSEKVEQLKEPAEDTVPAPASADKKAISTAAAEDAAESQAAIVSVTDIFEHMPAAFIADAAQGVDVIFQFCISGKDGADWYCIIKNCRCTMEKGIHDTPSCKLKMESVDFVSMMTGRLPPIQAFTSGKLQIEGDVLKAQLIQKLFQRDQV</sequence>
<reference evidence="3 4" key="1">
    <citation type="submission" date="2024-09" db="EMBL/GenBank/DDBJ databases">
        <title>Laminarin stimulates single cell rates of sulfate reduction while oxygen inhibits transcriptomic activity in coastal marine sediment.</title>
        <authorList>
            <person name="Lindsay M."/>
            <person name="Orcutt B."/>
            <person name="Emerson D."/>
            <person name="Stepanauskas R."/>
            <person name="D'Angelo T."/>
        </authorList>
    </citation>
    <scope>NUCLEOTIDE SEQUENCE [LARGE SCALE GENOMIC DNA]</scope>
    <source>
        <strain evidence="3">SAG AM-311-K15</strain>
    </source>
</reference>
<organism evidence="3 4">
    <name type="scientific">candidate division CSSED10-310 bacterium</name>
    <dbReference type="NCBI Taxonomy" id="2855610"/>
    <lineage>
        <taxon>Bacteria</taxon>
        <taxon>Bacteria division CSSED10-310</taxon>
    </lineage>
</organism>
<dbReference type="SUPFAM" id="SSF52096">
    <property type="entry name" value="ClpP/crotonase"/>
    <property type="match status" value="1"/>
</dbReference>
<dbReference type="Pfam" id="PF00378">
    <property type="entry name" value="ECH_1"/>
    <property type="match status" value="1"/>
</dbReference>
<dbReference type="SUPFAM" id="SSF55718">
    <property type="entry name" value="SCP-like"/>
    <property type="match status" value="1"/>
</dbReference>
<dbReference type="InterPro" id="IPR036527">
    <property type="entry name" value="SCP2_sterol-bd_dom_sf"/>
</dbReference>